<name>A0ABR4J4V6_9EURO</name>
<dbReference type="InterPro" id="IPR056632">
    <property type="entry name" value="DUF7730"/>
</dbReference>
<evidence type="ECO:0000313" key="2">
    <source>
        <dbReference type="EMBL" id="KAL2834926.1"/>
    </source>
</evidence>
<dbReference type="Pfam" id="PF24864">
    <property type="entry name" value="DUF7730"/>
    <property type="match status" value="1"/>
</dbReference>
<protein>
    <recommendedName>
        <fullName evidence="1">DUF7730 domain-containing protein</fullName>
    </recommendedName>
</protein>
<dbReference type="EMBL" id="JBFXLS010000001">
    <property type="protein sequence ID" value="KAL2834926.1"/>
    <property type="molecule type" value="Genomic_DNA"/>
</dbReference>
<sequence length="224" mass="25615">METDYPEPDVSIYSTDSETVCFDGSELDTLIPRRSSSFLSLPNEIRFIIYRYAFSSSSNWEELIRVTVERDHSISRFRIHLSKPSSSPGKLRYTRQPALHLPVALLRTNHQIYHEALPLLYSGIIFGFSSNPTSLTFLLDRFSETARGSIRYLHLYPAPLYVANGPLGNQLSWSVLCAQIARLSSLKRICVIYNRVEDLKLNSIESQRLKKSRNSKDKAISEPK</sequence>
<evidence type="ECO:0000259" key="1">
    <source>
        <dbReference type="Pfam" id="PF24864"/>
    </source>
</evidence>
<dbReference type="PANTHER" id="PTHR38790:SF8">
    <property type="entry name" value="F-BOX DOMAIN-CONTAINING PROTEIN"/>
    <property type="match status" value="1"/>
</dbReference>
<feature type="domain" description="DUF7730" evidence="1">
    <location>
        <begin position="34"/>
        <end position="191"/>
    </location>
</feature>
<evidence type="ECO:0000313" key="3">
    <source>
        <dbReference type="Proteomes" id="UP001610335"/>
    </source>
</evidence>
<dbReference type="Proteomes" id="UP001610335">
    <property type="component" value="Unassembled WGS sequence"/>
</dbReference>
<proteinExistence type="predicted"/>
<comment type="caution">
    <text evidence="2">The sequence shown here is derived from an EMBL/GenBank/DDBJ whole genome shotgun (WGS) entry which is preliminary data.</text>
</comment>
<dbReference type="PANTHER" id="PTHR38790">
    <property type="entry name" value="2EXR DOMAIN-CONTAINING PROTEIN-RELATED"/>
    <property type="match status" value="1"/>
</dbReference>
<accession>A0ABR4J4V6</accession>
<reference evidence="2 3" key="1">
    <citation type="submission" date="2024-07" db="EMBL/GenBank/DDBJ databases">
        <title>Section-level genome sequencing and comparative genomics of Aspergillus sections Usti and Cavernicolus.</title>
        <authorList>
            <consortium name="Lawrence Berkeley National Laboratory"/>
            <person name="Nybo J.L."/>
            <person name="Vesth T.C."/>
            <person name="Theobald S."/>
            <person name="Frisvad J.C."/>
            <person name="Larsen T.O."/>
            <person name="Kjaerboelling I."/>
            <person name="Rothschild-Mancinelli K."/>
            <person name="Lyhne E.K."/>
            <person name="Kogle M.E."/>
            <person name="Barry K."/>
            <person name="Clum A."/>
            <person name="Na H."/>
            <person name="Ledsgaard L."/>
            <person name="Lin J."/>
            <person name="Lipzen A."/>
            <person name="Kuo A."/>
            <person name="Riley R."/>
            <person name="Mondo S."/>
            <person name="LaButti K."/>
            <person name="Haridas S."/>
            <person name="Pangalinan J."/>
            <person name="Salamov A.A."/>
            <person name="Simmons B.A."/>
            <person name="Magnuson J.K."/>
            <person name="Chen J."/>
            <person name="Drula E."/>
            <person name="Henrissat B."/>
            <person name="Wiebenga A."/>
            <person name="Lubbers R.J."/>
            <person name="Gomes A.C."/>
            <person name="Makela M.R."/>
            <person name="Stajich J."/>
            <person name="Grigoriev I.V."/>
            <person name="Mortensen U.H."/>
            <person name="De vries R.P."/>
            <person name="Baker S.E."/>
            <person name="Andersen M.R."/>
        </authorList>
    </citation>
    <scope>NUCLEOTIDE SEQUENCE [LARGE SCALE GENOMIC DNA]</scope>
    <source>
        <strain evidence="2 3">CBS 600.67</strain>
    </source>
</reference>
<gene>
    <name evidence="2" type="ORF">BDW59DRAFT_155746</name>
</gene>
<organism evidence="2 3">
    <name type="scientific">Aspergillus cavernicola</name>
    <dbReference type="NCBI Taxonomy" id="176166"/>
    <lineage>
        <taxon>Eukaryota</taxon>
        <taxon>Fungi</taxon>
        <taxon>Dikarya</taxon>
        <taxon>Ascomycota</taxon>
        <taxon>Pezizomycotina</taxon>
        <taxon>Eurotiomycetes</taxon>
        <taxon>Eurotiomycetidae</taxon>
        <taxon>Eurotiales</taxon>
        <taxon>Aspergillaceae</taxon>
        <taxon>Aspergillus</taxon>
        <taxon>Aspergillus subgen. Nidulantes</taxon>
    </lineage>
</organism>
<keyword evidence="3" id="KW-1185">Reference proteome</keyword>